<keyword evidence="4" id="KW-0206">Cytoskeleton</keyword>
<keyword evidence="8" id="KW-1185">Reference proteome</keyword>
<comment type="subcellular location">
    <subcellularLocation>
        <location evidence="1">Cytoplasm</location>
        <location evidence="1">Cytoskeleton</location>
    </subcellularLocation>
</comment>
<dbReference type="InterPro" id="IPR007145">
    <property type="entry name" value="MAP65_Ase1_PRC1"/>
</dbReference>
<feature type="region of interest" description="Disordered" evidence="6">
    <location>
        <begin position="561"/>
        <end position="628"/>
    </location>
</feature>
<evidence type="ECO:0000313" key="8">
    <source>
        <dbReference type="Proteomes" id="UP001454036"/>
    </source>
</evidence>
<dbReference type="GO" id="GO:0005819">
    <property type="term" value="C:spindle"/>
    <property type="evidence" value="ECO:0007669"/>
    <property type="project" value="TreeGrafter"/>
</dbReference>
<accession>A0AAV3P639</accession>
<feature type="compositionally biased region" description="Basic residues" evidence="6">
    <location>
        <begin position="569"/>
        <end position="579"/>
    </location>
</feature>
<dbReference type="PANTHER" id="PTHR19321">
    <property type="entry name" value="PROTEIN REGULATOR OF CYTOKINESIS 1 PRC1-RELATED"/>
    <property type="match status" value="1"/>
</dbReference>
<evidence type="ECO:0000256" key="6">
    <source>
        <dbReference type="SAM" id="MobiDB-lite"/>
    </source>
</evidence>
<dbReference type="EMBL" id="BAABME010000777">
    <property type="protein sequence ID" value="GAA0145422.1"/>
    <property type="molecule type" value="Genomic_DNA"/>
</dbReference>
<feature type="region of interest" description="Disordered" evidence="6">
    <location>
        <begin position="497"/>
        <end position="536"/>
    </location>
</feature>
<organism evidence="7 8">
    <name type="scientific">Lithospermum erythrorhizon</name>
    <name type="common">Purple gromwell</name>
    <name type="synonym">Lithospermum officinale var. erythrorhizon</name>
    <dbReference type="NCBI Taxonomy" id="34254"/>
    <lineage>
        <taxon>Eukaryota</taxon>
        <taxon>Viridiplantae</taxon>
        <taxon>Streptophyta</taxon>
        <taxon>Embryophyta</taxon>
        <taxon>Tracheophyta</taxon>
        <taxon>Spermatophyta</taxon>
        <taxon>Magnoliopsida</taxon>
        <taxon>eudicotyledons</taxon>
        <taxon>Gunneridae</taxon>
        <taxon>Pentapetalae</taxon>
        <taxon>asterids</taxon>
        <taxon>lamiids</taxon>
        <taxon>Boraginales</taxon>
        <taxon>Boraginaceae</taxon>
        <taxon>Boraginoideae</taxon>
        <taxon>Lithospermeae</taxon>
        <taxon>Lithospermum</taxon>
    </lineage>
</organism>
<dbReference type="AlphaFoldDB" id="A0AAV3P639"/>
<dbReference type="GO" id="GO:0000226">
    <property type="term" value="P:microtubule cytoskeleton organization"/>
    <property type="evidence" value="ECO:0007669"/>
    <property type="project" value="InterPro"/>
</dbReference>
<keyword evidence="4" id="KW-0963">Cytoplasm</keyword>
<feature type="compositionally biased region" description="Low complexity" evidence="6">
    <location>
        <begin position="615"/>
        <end position="628"/>
    </location>
</feature>
<comment type="similarity">
    <text evidence="2">Belongs to the MAP65/ASE1 family.</text>
</comment>
<feature type="compositionally biased region" description="Basic and acidic residues" evidence="6">
    <location>
        <begin position="603"/>
        <end position="614"/>
    </location>
</feature>
<keyword evidence="5" id="KW-0175">Coiled coil</keyword>
<evidence type="ECO:0000256" key="5">
    <source>
        <dbReference type="SAM" id="Coils"/>
    </source>
</evidence>
<feature type="compositionally biased region" description="Low complexity" evidence="6">
    <location>
        <begin position="509"/>
        <end position="529"/>
    </location>
</feature>
<keyword evidence="3" id="KW-0493">Microtubule</keyword>
<feature type="compositionally biased region" description="Basic and acidic residues" evidence="6">
    <location>
        <begin position="497"/>
        <end position="508"/>
    </location>
</feature>
<dbReference type="GO" id="GO:0008017">
    <property type="term" value="F:microtubule binding"/>
    <property type="evidence" value="ECO:0007669"/>
    <property type="project" value="InterPro"/>
</dbReference>
<evidence type="ECO:0000256" key="4">
    <source>
        <dbReference type="ARBA" id="ARBA00023212"/>
    </source>
</evidence>
<evidence type="ECO:0000256" key="1">
    <source>
        <dbReference type="ARBA" id="ARBA00004245"/>
    </source>
</evidence>
<evidence type="ECO:0000313" key="7">
    <source>
        <dbReference type="EMBL" id="GAA0145422.1"/>
    </source>
</evidence>
<sequence>MLSDEQCTIAIYISFIQLVYDWIDGHSSSTYWSITVTMATTCDSLLSELQKIWNEIGEPDTERDKMLFELERECLDAYRRKVDHANFHRAQLRQQVADSEAELAHICAALGVRPLLSTKNFGSLKEELEAIKPQLEEMQQRKNERKSQFVEVQSQINSILMELYGSNDRFSHVLIDENDLSLKRLEDFRNQLNELQKEKSDRLKLVVDHLNVLNSLSTVLGKDFKVTAREVHPTLDDYYGSKCIRMGTIQKLSTTIKELKVEKIQRMKKLQELGTTMVELWTLMDTPAVEQQMFQNVIRYIAASEDEISEENSLSIDFLQRAEAEVERLQKIKSIKIKEVLLKKRVELEEICRATHIVVGPRDSVDFSVETIEAGSADPVHLLGKIDTKISEVKEEALCRKEILEKVDKWFAACEEECWLEEFSRDDSRYNAGRGTHLMLKRAEKARALVNKIPVMVETLGSKVKSWEKEKGMEFLYDGVGLLSMLEQYNILREEKEQERQRQKDQKKLQAQLLAEQEARYGSKPSPSKSGKKTIRMSCGGASAKRFSMYETPHVEKATHSSWLMKKSGSVKRHQHTPRLKQSNGAFISSDKKDLSEIPGKQHRCDSLNPHESDISASRRPLSPLSSFSSNINSAANIQDQNQSNVESYEAAAVVKTPTATPTKNISVYEVNVTPKTVPDTMPVTPSTVSVAMQTAVTPATPGINRHVDNMEYSFEEKRAGFIPVKAHSNDPNPVPLPIV</sequence>
<evidence type="ECO:0000256" key="2">
    <source>
        <dbReference type="ARBA" id="ARBA00006187"/>
    </source>
</evidence>
<feature type="coiled-coil region" evidence="5">
    <location>
        <begin position="125"/>
        <end position="205"/>
    </location>
</feature>
<protein>
    <submittedName>
        <fullName evidence="7">Non-motor microtubule binding protein</fullName>
    </submittedName>
</protein>
<dbReference type="GO" id="GO:0005874">
    <property type="term" value="C:microtubule"/>
    <property type="evidence" value="ECO:0007669"/>
    <property type="project" value="UniProtKB-KW"/>
</dbReference>
<dbReference type="PANTHER" id="PTHR19321:SF7">
    <property type="entry name" value="65-KDA MICROTUBULE-ASSOCIATED PROTEIN 3"/>
    <property type="match status" value="1"/>
</dbReference>
<dbReference type="Gene3D" id="1.20.58.1520">
    <property type="match status" value="1"/>
</dbReference>
<dbReference type="Proteomes" id="UP001454036">
    <property type="component" value="Unassembled WGS sequence"/>
</dbReference>
<gene>
    <name evidence="7" type="ORF">LIER_05619</name>
</gene>
<evidence type="ECO:0000256" key="3">
    <source>
        <dbReference type="ARBA" id="ARBA00022701"/>
    </source>
</evidence>
<name>A0AAV3P639_LITER</name>
<comment type="caution">
    <text evidence="7">The sequence shown here is derived from an EMBL/GenBank/DDBJ whole genome shotgun (WGS) entry which is preliminary data.</text>
</comment>
<reference evidence="7 8" key="1">
    <citation type="submission" date="2024-01" db="EMBL/GenBank/DDBJ databases">
        <title>The complete chloroplast genome sequence of Lithospermum erythrorhizon: insights into the phylogenetic relationship among Boraginaceae species and the maternal lineages of purple gromwells.</title>
        <authorList>
            <person name="Okada T."/>
            <person name="Watanabe K."/>
        </authorList>
    </citation>
    <scope>NUCLEOTIDE SEQUENCE [LARGE SCALE GENOMIC DNA]</scope>
</reference>
<dbReference type="GO" id="GO:0005737">
    <property type="term" value="C:cytoplasm"/>
    <property type="evidence" value="ECO:0007669"/>
    <property type="project" value="TreeGrafter"/>
</dbReference>
<proteinExistence type="inferred from homology"/>
<dbReference type="Pfam" id="PF03999">
    <property type="entry name" value="MAP65_ASE1"/>
    <property type="match status" value="1"/>
</dbReference>